<dbReference type="AlphaFoldDB" id="A0A1I4MVI3"/>
<dbReference type="InterPro" id="IPR029442">
    <property type="entry name" value="GyrI-like"/>
</dbReference>
<dbReference type="InterPro" id="IPR009057">
    <property type="entry name" value="Homeodomain-like_sf"/>
</dbReference>
<dbReference type="PANTHER" id="PTHR40055:SF1">
    <property type="entry name" value="TRANSCRIPTIONAL REGULATOR YGIV-RELATED"/>
    <property type="match status" value="1"/>
</dbReference>
<dbReference type="Proteomes" id="UP000199144">
    <property type="component" value="Unassembled WGS sequence"/>
</dbReference>
<reference evidence="4 5" key="1">
    <citation type="submission" date="2016-10" db="EMBL/GenBank/DDBJ databases">
        <authorList>
            <person name="de Groot N.N."/>
        </authorList>
    </citation>
    <scope>NUCLEOTIDE SEQUENCE [LARGE SCALE GENOMIC DNA]</scope>
    <source>
        <strain evidence="4 5">DSM 15283</strain>
    </source>
</reference>
<dbReference type="Pfam" id="PF06445">
    <property type="entry name" value="GyrI-like"/>
    <property type="match status" value="1"/>
</dbReference>
<keyword evidence="1" id="KW-0805">Transcription regulation</keyword>
<evidence type="ECO:0000259" key="3">
    <source>
        <dbReference type="PROSITE" id="PS01124"/>
    </source>
</evidence>
<dbReference type="STRING" id="254406.SAMN04488042_103265"/>
<dbReference type="SMART" id="SM00342">
    <property type="entry name" value="HTH_ARAC"/>
    <property type="match status" value="1"/>
</dbReference>
<evidence type="ECO:0000256" key="2">
    <source>
        <dbReference type="ARBA" id="ARBA00023163"/>
    </source>
</evidence>
<accession>A0A1I4MVI3</accession>
<dbReference type="RefSeq" id="WP_093093826.1">
    <property type="nucleotide sequence ID" value="NZ_FOTQ01000003.1"/>
</dbReference>
<dbReference type="GO" id="GO:0043565">
    <property type="term" value="F:sequence-specific DNA binding"/>
    <property type="evidence" value="ECO:0007669"/>
    <property type="project" value="InterPro"/>
</dbReference>
<dbReference type="EMBL" id="FOTQ01000003">
    <property type="protein sequence ID" value="SFM07208.1"/>
    <property type="molecule type" value="Genomic_DNA"/>
</dbReference>
<dbReference type="GO" id="GO:0003700">
    <property type="term" value="F:DNA-binding transcription factor activity"/>
    <property type="evidence" value="ECO:0007669"/>
    <property type="project" value="InterPro"/>
</dbReference>
<dbReference type="InterPro" id="IPR050908">
    <property type="entry name" value="SmbC-like"/>
</dbReference>
<proteinExistence type="predicted"/>
<keyword evidence="5" id="KW-1185">Reference proteome</keyword>
<protein>
    <submittedName>
        <fullName evidence="4">Transcriptional regulator, AraC family</fullName>
    </submittedName>
</protein>
<evidence type="ECO:0000313" key="4">
    <source>
        <dbReference type="EMBL" id="SFM07208.1"/>
    </source>
</evidence>
<sequence>MQSYEDRLMRVLRYIHDNPAEDLSLDRLADVAALSRFHWHRVFHAMTGETCAQAVRRVRLHRAANLLLESDMALDHIASTVGYDNLRSFSRAFRAEYTLSPSSFRKNGGPLTPLLTRTRKAPAMHPVTIRTDPPRTLVGLPHTGAYNQIGRSFDAFSALAQSRNLWPQLGHMIGMYHDDPSITPEADLPSFAGAEWRGEESPQGLEQRHLPGGRVAVMTFKGPYAELPKAYDMFYGTWLPHSGELPADDPCYEISLNSPMTTPPRDLMTEICLPLREPEQ</sequence>
<dbReference type="SMART" id="SM00871">
    <property type="entry name" value="AraC_E_bind"/>
    <property type="match status" value="1"/>
</dbReference>
<dbReference type="InterPro" id="IPR010499">
    <property type="entry name" value="AraC_E-bd"/>
</dbReference>
<gene>
    <name evidence="4" type="ORF">SAMN04488042_103265</name>
</gene>
<feature type="domain" description="HTH araC/xylS-type" evidence="3">
    <location>
        <begin position="9"/>
        <end position="107"/>
    </location>
</feature>
<dbReference type="Gene3D" id="3.20.80.10">
    <property type="entry name" value="Regulatory factor, effector binding domain"/>
    <property type="match status" value="1"/>
</dbReference>
<dbReference type="PROSITE" id="PS01124">
    <property type="entry name" value="HTH_ARAC_FAMILY_2"/>
    <property type="match status" value="1"/>
</dbReference>
<dbReference type="SUPFAM" id="SSF55136">
    <property type="entry name" value="Probable bacterial effector-binding domain"/>
    <property type="match status" value="1"/>
</dbReference>
<dbReference type="InterPro" id="IPR011256">
    <property type="entry name" value="Reg_factor_effector_dom_sf"/>
</dbReference>
<dbReference type="Gene3D" id="1.10.10.60">
    <property type="entry name" value="Homeodomain-like"/>
    <property type="match status" value="2"/>
</dbReference>
<dbReference type="Pfam" id="PF12833">
    <property type="entry name" value="HTH_18"/>
    <property type="match status" value="1"/>
</dbReference>
<evidence type="ECO:0000313" key="5">
    <source>
        <dbReference type="Proteomes" id="UP000199144"/>
    </source>
</evidence>
<dbReference type="PANTHER" id="PTHR40055">
    <property type="entry name" value="TRANSCRIPTIONAL REGULATOR YGIV-RELATED"/>
    <property type="match status" value="1"/>
</dbReference>
<keyword evidence="2" id="KW-0804">Transcription</keyword>
<evidence type="ECO:0000256" key="1">
    <source>
        <dbReference type="ARBA" id="ARBA00023015"/>
    </source>
</evidence>
<organism evidence="4 5">
    <name type="scientific">Shimia aestuarii</name>
    <dbReference type="NCBI Taxonomy" id="254406"/>
    <lineage>
        <taxon>Bacteria</taxon>
        <taxon>Pseudomonadati</taxon>
        <taxon>Pseudomonadota</taxon>
        <taxon>Alphaproteobacteria</taxon>
        <taxon>Rhodobacterales</taxon>
        <taxon>Roseobacteraceae</taxon>
    </lineage>
</organism>
<name>A0A1I4MVI3_9RHOB</name>
<dbReference type="InterPro" id="IPR018060">
    <property type="entry name" value="HTH_AraC"/>
</dbReference>
<dbReference type="OrthoDB" id="9816011at2"/>
<dbReference type="SUPFAM" id="SSF46689">
    <property type="entry name" value="Homeodomain-like"/>
    <property type="match status" value="2"/>
</dbReference>